<dbReference type="PANTHER" id="PTHR42735:SF4">
    <property type="entry name" value="PYRIDOXAL PHOSPHATE-DEPENDENT DECARBOXYLASE FAMILY PROTEIN"/>
    <property type="match status" value="1"/>
</dbReference>
<comment type="cofactor">
    <cofactor evidence="1 4">
        <name>pyridoxal 5'-phosphate</name>
        <dbReference type="ChEBI" id="CHEBI:597326"/>
    </cofactor>
</comment>
<gene>
    <name evidence="6" type="ORF">IPA_08385</name>
</gene>
<keyword evidence="2 4" id="KW-0663">Pyridoxal phosphate</keyword>
<dbReference type="SUPFAM" id="SSF53383">
    <property type="entry name" value="PLP-dependent transferases"/>
    <property type="match status" value="1"/>
</dbReference>
<dbReference type="Pfam" id="PF00282">
    <property type="entry name" value="Pyridoxal_deC"/>
    <property type="match status" value="1"/>
</dbReference>
<dbReference type="GO" id="GO:0016831">
    <property type="term" value="F:carboxy-lyase activity"/>
    <property type="evidence" value="ECO:0007669"/>
    <property type="project" value="InterPro"/>
</dbReference>
<dbReference type="PROSITE" id="PS00392">
    <property type="entry name" value="DDC_GAD_HDC_YDC"/>
    <property type="match status" value="1"/>
</dbReference>
<reference evidence="6" key="1">
    <citation type="submission" date="2013-11" db="EMBL/GenBank/DDBJ databases">
        <title>Comparative genomics of Ignicoccus.</title>
        <authorList>
            <person name="Podar M."/>
        </authorList>
    </citation>
    <scope>NUCLEOTIDE SEQUENCE</scope>
    <source>
        <strain evidence="6">DSM 13166</strain>
    </source>
</reference>
<dbReference type="Gene3D" id="3.40.640.10">
    <property type="entry name" value="Type I PLP-dependent aspartate aminotransferase-like (Major domain)"/>
    <property type="match status" value="1"/>
</dbReference>
<evidence type="ECO:0000259" key="5">
    <source>
        <dbReference type="Pfam" id="PF21391"/>
    </source>
</evidence>
<protein>
    <recommendedName>
        <fullName evidence="5">L-tyrosine decarboxylase C-terminal domain-containing protein</fullName>
    </recommendedName>
</protein>
<dbReference type="InterPro" id="IPR049373">
    <property type="entry name" value="TyrDC_C"/>
</dbReference>
<dbReference type="PANTHER" id="PTHR42735">
    <property type="match status" value="1"/>
</dbReference>
<feature type="modified residue" description="N6-(pyridoxal phosphate)lysine" evidence="4">
    <location>
        <position position="441"/>
    </location>
</feature>
<dbReference type="GO" id="GO:0030170">
    <property type="term" value="F:pyridoxal phosphate binding"/>
    <property type="evidence" value="ECO:0007669"/>
    <property type="project" value="InterPro"/>
</dbReference>
<accession>A0A977KDB5</accession>
<proteinExistence type="predicted"/>
<dbReference type="Pfam" id="PF21391">
    <property type="entry name" value="tyr_de_CO2_C"/>
    <property type="match status" value="1"/>
</dbReference>
<organism evidence="6 7">
    <name type="scientific">Ignicoccus pacificus DSM 13166</name>
    <dbReference type="NCBI Taxonomy" id="940294"/>
    <lineage>
        <taxon>Archaea</taxon>
        <taxon>Thermoproteota</taxon>
        <taxon>Thermoprotei</taxon>
        <taxon>Desulfurococcales</taxon>
        <taxon>Desulfurococcaceae</taxon>
        <taxon>Ignicoccus</taxon>
    </lineage>
</organism>
<evidence type="ECO:0000256" key="4">
    <source>
        <dbReference type="PIRSR" id="PIRSR602129-50"/>
    </source>
</evidence>
<dbReference type="InterPro" id="IPR015424">
    <property type="entry name" value="PyrdxlP-dep_Trfase"/>
</dbReference>
<dbReference type="InterPro" id="IPR015421">
    <property type="entry name" value="PyrdxlP-dep_Trfase_major"/>
</dbReference>
<name>A0A977KDB5_9CREN</name>
<evidence type="ECO:0000256" key="2">
    <source>
        <dbReference type="ARBA" id="ARBA00022898"/>
    </source>
</evidence>
<dbReference type="Proteomes" id="UP001063698">
    <property type="component" value="Chromosome"/>
</dbReference>
<sequence length="702" mass="81048">MERIFAWLLGPKAENQKLLEELINLVISDYIHWRRNYFPKDKTLIRRKDQSELRDEFDKLYDNIFNLLGEMRRNFPFYSPRYIAHMQSETTLPALLGFIMGLLYNPNNVSTESSPVTTDWEIEAGNRVLELIGYRPAPDPSLPKDKYLRELKREFGWAHITSGGTTANLEALWAARNVRYTILAIKDVAIKENVDLIIKLPNGKKYDISEVDDYSLLTIKPNEAIYALSRLVVAMKRKYLESDEEINKKVLKLLRKSERSISKGFGKLFAEFQPVILTSGTSHYSIEKIADVLGVGRDNVIYVDIDENFRMSVKDLYSKLKGVKAENKVPIAVIATIGTTEEGSVDPLHEIVKLREEFEKGGFSFWVHADAAWGGFIKTLLTDGDDEKKVIEKVRRITEDEIELEHENYQKRIRILWGSDKVVLPFLALKRAESVTVDPHKMGYMPYPCGMVAFRNDRVRHFISQEVPYITSTFAVHLPLKHKDLESGKVVINSLGPYILEGSKPGASASALWLQINTIPLTPEGHGELVKNSLLAARLLWEWIVHWDQAERVNGREPEYQFIPLTQYPPDTNIVTFVVKKKISRSIAQMNELTKKVYEEFSIRTELGEFEYSYSQPFFLSKTVFKSPKYPFKALRPFFKRAFPKAELPKLEREYEKEGLFVLRAVVMNPYIYPLKKRGQDLMKEFMRRASEAAERALRRGL</sequence>
<evidence type="ECO:0000313" key="6">
    <source>
        <dbReference type="EMBL" id="UXD22805.1"/>
    </source>
</evidence>
<feature type="domain" description="L-tyrosine decarboxylase C-terminal" evidence="5">
    <location>
        <begin position="561"/>
        <end position="695"/>
    </location>
</feature>
<evidence type="ECO:0000256" key="3">
    <source>
        <dbReference type="ARBA" id="ARBA00023239"/>
    </source>
</evidence>
<evidence type="ECO:0000256" key="1">
    <source>
        <dbReference type="ARBA" id="ARBA00001933"/>
    </source>
</evidence>
<dbReference type="InterPro" id="IPR021115">
    <property type="entry name" value="Pyridoxal-P_BS"/>
</dbReference>
<dbReference type="KEGG" id="ipc:IPA_08385"/>
<dbReference type="AlphaFoldDB" id="A0A977KDB5"/>
<keyword evidence="3" id="KW-0456">Lyase</keyword>
<dbReference type="InterPro" id="IPR050477">
    <property type="entry name" value="GrpII_AminoAcid_Decarb"/>
</dbReference>
<dbReference type="GO" id="GO:0019752">
    <property type="term" value="P:carboxylic acid metabolic process"/>
    <property type="evidence" value="ECO:0007669"/>
    <property type="project" value="InterPro"/>
</dbReference>
<dbReference type="InterPro" id="IPR002129">
    <property type="entry name" value="PyrdxlP-dep_de-COase"/>
</dbReference>
<evidence type="ECO:0000313" key="7">
    <source>
        <dbReference type="Proteomes" id="UP001063698"/>
    </source>
</evidence>
<keyword evidence="7" id="KW-1185">Reference proteome</keyword>
<dbReference type="EMBL" id="CP006868">
    <property type="protein sequence ID" value="UXD22805.1"/>
    <property type="molecule type" value="Genomic_DNA"/>
</dbReference>